<dbReference type="SUPFAM" id="SSF56112">
    <property type="entry name" value="Protein kinase-like (PK-like)"/>
    <property type="match status" value="1"/>
</dbReference>
<protein>
    <submittedName>
        <fullName evidence="7">Serine/threonine protein kinase</fullName>
    </submittedName>
</protein>
<dbReference type="PANTHER" id="PTHR43289:SF34">
    <property type="entry name" value="SERINE_THREONINE-PROTEIN KINASE YBDM-RELATED"/>
    <property type="match status" value="1"/>
</dbReference>
<feature type="region of interest" description="Disordered" evidence="5">
    <location>
        <begin position="1"/>
        <end position="25"/>
    </location>
</feature>
<keyword evidence="3 7" id="KW-0418">Kinase</keyword>
<gene>
    <name evidence="7" type="ORF">FBZ90_108125</name>
</gene>
<dbReference type="AlphaFoldDB" id="A0A560H4M3"/>
<dbReference type="PANTHER" id="PTHR43289">
    <property type="entry name" value="MITOGEN-ACTIVATED PROTEIN KINASE KINASE KINASE 20-RELATED"/>
    <property type="match status" value="1"/>
</dbReference>
<dbReference type="GO" id="GO:0005524">
    <property type="term" value="F:ATP binding"/>
    <property type="evidence" value="ECO:0007669"/>
    <property type="project" value="UniProtKB-KW"/>
</dbReference>
<evidence type="ECO:0000256" key="1">
    <source>
        <dbReference type="ARBA" id="ARBA00022679"/>
    </source>
</evidence>
<dbReference type="InterPro" id="IPR000719">
    <property type="entry name" value="Prot_kinase_dom"/>
</dbReference>
<dbReference type="CDD" id="cd14014">
    <property type="entry name" value="STKc_PknB_like"/>
    <property type="match status" value="1"/>
</dbReference>
<evidence type="ECO:0000256" key="2">
    <source>
        <dbReference type="ARBA" id="ARBA00022741"/>
    </source>
</evidence>
<dbReference type="Pfam" id="PF00069">
    <property type="entry name" value="Pkinase"/>
    <property type="match status" value="1"/>
</dbReference>
<comment type="caution">
    <text evidence="7">The sequence shown here is derived from an EMBL/GenBank/DDBJ whole genome shotgun (WGS) entry which is preliminary data.</text>
</comment>
<dbReference type="PROSITE" id="PS00109">
    <property type="entry name" value="PROTEIN_KINASE_TYR"/>
    <property type="match status" value="1"/>
</dbReference>
<proteinExistence type="predicted"/>
<accession>A0A560H4M3</accession>
<keyword evidence="2" id="KW-0547">Nucleotide-binding</keyword>
<dbReference type="RefSeq" id="WP_145733449.1">
    <property type="nucleotide sequence ID" value="NZ_VITR01000008.1"/>
</dbReference>
<dbReference type="Proteomes" id="UP000315751">
    <property type="component" value="Unassembled WGS sequence"/>
</dbReference>
<keyword evidence="8" id="KW-1185">Reference proteome</keyword>
<dbReference type="EMBL" id="VITR01000008">
    <property type="protein sequence ID" value="TWB41101.1"/>
    <property type="molecule type" value="Genomic_DNA"/>
</dbReference>
<keyword evidence="4" id="KW-0067">ATP-binding</keyword>
<name>A0A560H4M3_9PROT</name>
<dbReference type="OrthoDB" id="9801841at2"/>
<dbReference type="PROSITE" id="PS50011">
    <property type="entry name" value="PROTEIN_KINASE_DOM"/>
    <property type="match status" value="1"/>
</dbReference>
<evidence type="ECO:0000313" key="8">
    <source>
        <dbReference type="Proteomes" id="UP000315751"/>
    </source>
</evidence>
<dbReference type="GO" id="GO:0004674">
    <property type="term" value="F:protein serine/threonine kinase activity"/>
    <property type="evidence" value="ECO:0007669"/>
    <property type="project" value="UniProtKB-KW"/>
</dbReference>
<evidence type="ECO:0000256" key="5">
    <source>
        <dbReference type="SAM" id="MobiDB-lite"/>
    </source>
</evidence>
<sequence>MTQAAAKTSVPEASGTDIAVEAPQQPDEMTSLLVSPEAPDELTRFAPAELTEVMVTPDAAPVVPTREVMESRVASFIAGVRAEAHRAGLDEVASLDLLSGARAALDRHIQAVQRPWEDDPAPAAAGQAAKADPTGWSVAPGSTMLNTFVVRTLLARGGMGEIYRVRHRDLKTDQAIKVIIPEYRDDAKIVGLFHEEGRLLQRIRHDAVVSCAGLYRDGDGRSMLVLEYIDGQSLSYFLRRGPLGLTGLEALLRRLAAGLTAVHAAGIVHRDVSPDNILLPGDNPAGAKLIDFGVAREMRNGATPRDGLDFAGKFSFASPEQLGMHGGAIGVASDIYSLGLVIVAAARGEKLPMGQTVEEATAARRQVPDISAVPDRLRGVVATMLQPDPKRRPTDLAALLRALDASAAAGGRGGGFWGRLWPSRKGA</sequence>
<evidence type="ECO:0000256" key="3">
    <source>
        <dbReference type="ARBA" id="ARBA00022777"/>
    </source>
</evidence>
<dbReference type="Gene3D" id="3.30.200.20">
    <property type="entry name" value="Phosphorylase Kinase, domain 1"/>
    <property type="match status" value="1"/>
</dbReference>
<feature type="domain" description="Protein kinase" evidence="6">
    <location>
        <begin position="148"/>
        <end position="404"/>
    </location>
</feature>
<keyword evidence="7" id="KW-0723">Serine/threonine-protein kinase</keyword>
<evidence type="ECO:0000259" key="6">
    <source>
        <dbReference type="PROSITE" id="PS50011"/>
    </source>
</evidence>
<dbReference type="InterPro" id="IPR008266">
    <property type="entry name" value="Tyr_kinase_AS"/>
</dbReference>
<reference evidence="7 8" key="1">
    <citation type="submission" date="2019-06" db="EMBL/GenBank/DDBJ databases">
        <title>Genomic Encyclopedia of Type Strains, Phase IV (KMG-V): Genome sequencing to study the core and pangenomes of soil and plant-associated prokaryotes.</title>
        <authorList>
            <person name="Whitman W."/>
        </authorList>
    </citation>
    <scope>NUCLEOTIDE SEQUENCE [LARGE SCALE GENOMIC DNA]</scope>
    <source>
        <strain evidence="7 8">BR 11622</strain>
    </source>
</reference>
<dbReference type="Gene3D" id="1.10.510.10">
    <property type="entry name" value="Transferase(Phosphotransferase) domain 1"/>
    <property type="match status" value="1"/>
</dbReference>
<dbReference type="InterPro" id="IPR011009">
    <property type="entry name" value="Kinase-like_dom_sf"/>
</dbReference>
<organism evidence="7 8">
    <name type="scientific">Nitrospirillum amazonense</name>
    <dbReference type="NCBI Taxonomy" id="28077"/>
    <lineage>
        <taxon>Bacteria</taxon>
        <taxon>Pseudomonadati</taxon>
        <taxon>Pseudomonadota</taxon>
        <taxon>Alphaproteobacteria</taxon>
        <taxon>Rhodospirillales</taxon>
        <taxon>Azospirillaceae</taxon>
        <taxon>Nitrospirillum</taxon>
    </lineage>
</organism>
<keyword evidence="1" id="KW-0808">Transferase</keyword>
<evidence type="ECO:0000256" key="4">
    <source>
        <dbReference type="ARBA" id="ARBA00022840"/>
    </source>
</evidence>
<evidence type="ECO:0000313" key="7">
    <source>
        <dbReference type="EMBL" id="TWB41101.1"/>
    </source>
</evidence>